<organism evidence="1 2">
    <name type="scientific">Chitinophaga skermanii</name>
    <dbReference type="NCBI Taxonomy" id="331697"/>
    <lineage>
        <taxon>Bacteria</taxon>
        <taxon>Pseudomonadati</taxon>
        <taxon>Bacteroidota</taxon>
        <taxon>Chitinophagia</taxon>
        <taxon>Chitinophagales</taxon>
        <taxon>Chitinophagaceae</taxon>
        <taxon>Chitinophaga</taxon>
    </lineage>
</organism>
<dbReference type="PANTHER" id="PTHR36849:SF1">
    <property type="entry name" value="CYTOPLASMIC PROTEIN"/>
    <property type="match status" value="1"/>
</dbReference>
<dbReference type="PANTHER" id="PTHR36849">
    <property type="entry name" value="CYTOPLASMIC PROTEIN-RELATED"/>
    <property type="match status" value="1"/>
</dbReference>
<name>A0A327QXC9_9BACT</name>
<evidence type="ECO:0000313" key="2">
    <source>
        <dbReference type="Proteomes" id="UP000249547"/>
    </source>
</evidence>
<comment type="caution">
    <text evidence="1">The sequence shown here is derived from an EMBL/GenBank/DDBJ whole genome shotgun (WGS) entry which is preliminary data.</text>
</comment>
<proteinExistence type="predicted"/>
<keyword evidence="2" id="KW-1185">Reference proteome</keyword>
<protein>
    <submittedName>
        <fullName evidence="1">Uncharacterized protein YeaO (DUF488 family)</fullName>
    </submittedName>
</protein>
<dbReference type="RefSeq" id="WP_211324745.1">
    <property type="nucleotide sequence ID" value="NZ_QLLL01000002.1"/>
</dbReference>
<dbReference type="AlphaFoldDB" id="A0A327QXC9"/>
<reference evidence="1 2" key="1">
    <citation type="submission" date="2018-06" db="EMBL/GenBank/DDBJ databases">
        <title>Genomic Encyclopedia of Archaeal and Bacterial Type Strains, Phase II (KMG-II): from individual species to whole genera.</title>
        <authorList>
            <person name="Goeker M."/>
        </authorList>
    </citation>
    <scope>NUCLEOTIDE SEQUENCE [LARGE SCALE GENOMIC DNA]</scope>
    <source>
        <strain evidence="1 2">DSM 23857</strain>
    </source>
</reference>
<sequence>MHTIHIKRAYEPASKLDGYRVLVDRLWPRGVSKEELQAAAWEKEVAPSNALRTWFHHEVTKWEEFEKRYVAELKVNPAVDELLASLQKHTTITLLYAAHDEVHNNAVVLRSFLQKKLH</sequence>
<dbReference type="Proteomes" id="UP000249547">
    <property type="component" value="Unassembled WGS sequence"/>
</dbReference>
<dbReference type="InterPro" id="IPR052552">
    <property type="entry name" value="YeaO-like"/>
</dbReference>
<gene>
    <name evidence="1" type="ORF">LX64_01268</name>
</gene>
<dbReference type="EMBL" id="QLLL01000002">
    <property type="protein sequence ID" value="RAJ08615.1"/>
    <property type="molecule type" value="Genomic_DNA"/>
</dbReference>
<accession>A0A327QXC9</accession>
<dbReference type="Pfam" id="PF22752">
    <property type="entry name" value="DUF488-N3i"/>
    <property type="match status" value="1"/>
</dbReference>
<evidence type="ECO:0000313" key="1">
    <source>
        <dbReference type="EMBL" id="RAJ08615.1"/>
    </source>
</evidence>